<feature type="compositionally biased region" description="Basic and acidic residues" evidence="1">
    <location>
        <begin position="383"/>
        <end position="392"/>
    </location>
</feature>
<feature type="region of interest" description="Disordered" evidence="1">
    <location>
        <begin position="1"/>
        <end position="21"/>
    </location>
</feature>
<comment type="caution">
    <text evidence="2">The sequence shown here is derived from an EMBL/GenBank/DDBJ whole genome shotgun (WGS) entry which is preliminary data.</text>
</comment>
<feature type="region of interest" description="Disordered" evidence="1">
    <location>
        <begin position="34"/>
        <end position="62"/>
    </location>
</feature>
<dbReference type="AlphaFoldDB" id="A0A8S9H2J5"/>
<reference evidence="2" key="1">
    <citation type="submission" date="2019-12" db="EMBL/GenBank/DDBJ databases">
        <title>Genome sequencing and annotation of Brassica cretica.</title>
        <authorList>
            <person name="Studholme D.J."/>
            <person name="Sarris P.F."/>
        </authorList>
    </citation>
    <scope>NUCLEOTIDE SEQUENCE</scope>
    <source>
        <strain evidence="2">PFS-001/15</strain>
        <tissue evidence="2">Leaf</tissue>
    </source>
</reference>
<protein>
    <submittedName>
        <fullName evidence="2">Uncharacterized protein</fullName>
    </submittedName>
</protein>
<feature type="compositionally biased region" description="Polar residues" evidence="1">
    <location>
        <begin position="34"/>
        <end position="55"/>
    </location>
</feature>
<organism evidence="2 3">
    <name type="scientific">Brassica cretica</name>
    <name type="common">Mustard</name>
    <dbReference type="NCBI Taxonomy" id="69181"/>
    <lineage>
        <taxon>Eukaryota</taxon>
        <taxon>Viridiplantae</taxon>
        <taxon>Streptophyta</taxon>
        <taxon>Embryophyta</taxon>
        <taxon>Tracheophyta</taxon>
        <taxon>Spermatophyta</taxon>
        <taxon>Magnoliopsida</taxon>
        <taxon>eudicotyledons</taxon>
        <taxon>Gunneridae</taxon>
        <taxon>Pentapetalae</taxon>
        <taxon>rosids</taxon>
        <taxon>malvids</taxon>
        <taxon>Brassicales</taxon>
        <taxon>Brassicaceae</taxon>
        <taxon>Brassiceae</taxon>
        <taxon>Brassica</taxon>
    </lineage>
</organism>
<evidence type="ECO:0000313" key="2">
    <source>
        <dbReference type="EMBL" id="KAF2550477.1"/>
    </source>
</evidence>
<proteinExistence type="predicted"/>
<evidence type="ECO:0000256" key="1">
    <source>
        <dbReference type="SAM" id="MobiDB-lite"/>
    </source>
</evidence>
<gene>
    <name evidence="2" type="ORF">F2Q68_00034504</name>
</gene>
<feature type="region of interest" description="Disordered" evidence="1">
    <location>
        <begin position="106"/>
        <end position="133"/>
    </location>
</feature>
<name>A0A8S9H2J5_BRACR</name>
<feature type="compositionally biased region" description="Polar residues" evidence="1">
    <location>
        <begin position="116"/>
        <end position="133"/>
    </location>
</feature>
<feature type="region of interest" description="Disordered" evidence="1">
    <location>
        <begin position="551"/>
        <end position="570"/>
    </location>
</feature>
<feature type="region of interest" description="Disordered" evidence="1">
    <location>
        <begin position="419"/>
        <end position="441"/>
    </location>
</feature>
<dbReference type="EMBL" id="QGKW02001988">
    <property type="protein sequence ID" value="KAF2550477.1"/>
    <property type="molecule type" value="Genomic_DNA"/>
</dbReference>
<sequence length="799" mass="89980">MSELTESSASPSPSNPTSLRETYVGYKTGKKILSSTEIQDQGTQGPTLESGPSITDQEDPTIFTTDRRFLPTTDLSYCYEGTDDIYQPKPVWHYPHSSIPWLIHDRSRRKAKPHTAGNTSSREDNTTPNRSNQIQHKDYQLVPASSGSYPQIRLSADPGSYWFLLIRSPQTTDLLAPSLNLKASLYIHWPLLVSVSTAKHASTAVGFNIPNQGQSPPTSGLVDSKLKTPPIWESKEEFLGTPQAYQATTKRWIERLLVLINFHWSCSAKGSLPKRREHCFSASCKGAEEKRELYIKTCWPSDSWAQLEQRRVKEAGEHTFQVLFISGFRVPASRSQIPGHGSKVLDPGPGSPATHLTWREDSRQSDGSFSDIQEALRVAHPRGSREQPEEVTKRHRQKENIYRSSCARALVPWSLQALKDKSTGPPREVASTPQQRSPFLQGPVTGLRIMYPADECQSSLKHQQIHLCRTLHHWEKPTSRTWKYSSRSRSIIWKNDSPPGSNTVQASSDSYEAPALTSASILNTREFAYCISSATCMDQYINSCFSRHGKQRKPGTWVSKPTPAPSKTDSGFLQKAECNMGTRYLWVLNKFLQNLEKVNLQVLYNPRAQQRPQGLKETSGSHTAYESRSNLRVQNDFRVLNTTSGSRGTAGFYTNNLGRSFPWRHVPILLLLLILLSGIHLHGLYDFGRVLPKEFCAIFGARDSLFIEKANTNCPGDKTAPFAPFRCNRPQLLFLSFGLSEKSGPMHHPESLFQQPRPTDPWWFMSRSHQPIIAHDPSTPAQTITLHRAELRWPPTVPS</sequence>
<evidence type="ECO:0000313" key="3">
    <source>
        <dbReference type="Proteomes" id="UP000712281"/>
    </source>
</evidence>
<dbReference type="Proteomes" id="UP000712281">
    <property type="component" value="Unassembled WGS sequence"/>
</dbReference>
<feature type="region of interest" description="Disordered" evidence="1">
    <location>
        <begin position="336"/>
        <end position="398"/>
    </location>
</feature>
<feature type="compositionally biased region" description="Low complexity" evidence="1">
    <location>
        <begin position="1"/>
        <end position="19"/>
    </location>
</feature>
<accession>A0A8S9H2J5</accession>